<dbReference type="PANTHER" id="PTHR11003:SF172">
    <property type="entry name" value="TWO PORE POTASSIUM CHANNEL PROTEIN SUP-9"/>
    <property type="match status" value="1"/>
</dbReference>
<keyword evidence="8 14" id="KW-1133">Transmembrane helix</keyword>
<feature type="transmembrane region" description="Helical" evidence="14">
    <location>
        <begin position="180"/>
        <end position="200"/>
    </location>
</feature>
<comment type="subcellular location">
    <subcellularLocation>
        <location evidence="1">Membrane</location>
        <topology evidence="1">Multi-pass membrane protein</topology>
    </subcellularLocation>
</comment>
<keyword evidence="10 12" id="KW-0472">Membrane</keyword>
<evidence type="ECO:0000313" key="17">
    <source>
        <dbReference type="Proteomes" id="UP000218231"/>
    </source>
</evidence>
<dbReference type="InterPro" id="IPR013099">
    <property type="entry name" value="K_chnl_dom"/>
</dbReference>
<reference evidence="16 17" key="1">
    <citation type="journal article" date="2017" name="Curr. Biol.">
        <title>Genome architecture and evolution of a unichromosomal asexual nematode.</title>
        <authorList>
            <person name="Fradin H."/>
            <person name="Zegar C."/>
            <person name="Gutwein M."/>
            <person name="Lucas J."/>
            <person name="Kovtun M."/>
            <person name="Corcoran D."/>
            <person name="Baugh L.R."/>
            <person name="Kiontke K."/>
            <person name="Gunsalus K."/>
            <person name="Fitch D.H."/>
            <person name="Piano F."/>
        </authorList>
    </citation>
    <scope>NUCLEOTIDE SEQUENCE [LARGE SCALE GENOMIC DNA]</scope>
    <source>
        <strain evidence="16">PF1309</strain>
    </source>
</reference>
<evidence type="ECO:0000256" key="14">
    <source>
        <dbReference type="SAM" id="Phobius"/>
    </source>
</evidence>
<evidence type="ECO:0000256" key="4">
    <source>
        <dbReference type="ARBA" id="ARBA00022538"/>
    </source>
</evidence>
<dbReference type="InterPro" id="IPR003092">
    <property type="entry name" value="2pore_dom_K_chnl_TASK"/>
</dbReference>
<feature type="domain" description="Potassium channel" evidence="15">
    <location>
        <begin position="167"/>
        <end position="204"/>
    </location>
</feature>
<dbReference type="Gene3D" id="1.10.287.70">
    <property type="match status" value="1"/>
</dbReference>
<gene>
    <name evidence="16" type="ORF">WR25_11697</name>
</gene>
<feature type="transmembrane region" description="Helical" evidence="14">
    <location>
        <begin position="107"/>
        <end position="128"/>
    </location>
</feature>
<evidence type="ECO:0000313" key="16">
    <source>
        <dbReference type="EMBL" id="PAV75743.1"/>
    </source>
</evidence>
<keyword evidence="4 12" id="KW-0633">Potassium transport</keyword>
<dbReference type="Proteomes" id="UP000218231">
    <property type="component" value="Unassembled WGS sequence"/>
</dbReference>
<dbReference type="STRING" id="2018661.A0A2A2KPJ7"/>
<dbReference type="OrthoDB" id="297496at2759"/>
<keyword evidence="17" id="KW-1185">Reference proteome</keyword>
<feature type="transmembrane region" description="Helical" evidence="14">
    <location>
        <begin position="37"/>
        <end position="58"/>
    </location>
</feature>
<evidence type="ECO:0000256" key="7">
    <source>
        <dbReference type="ARBA" id="ARBA00022958"/>
    </source>
</evidence>
<evidence type="ECO:0000256" key="8">
    <source>
        <dbReference type="ARBA" id="ARBA00022989"/>
    </source>
</evidence>
<feature type="transmembrane region" description="Helical" evidence="14">
    <location>
        <begin position="266"/>
        <end position="284"/>
    </location>
</feature>
<dbReference type="PIRSF" id="PIRSF038061">
    <property type="entry name" value="K_channel_subfamily_K_type"/>
    <property type="match status" value="1"/>
</dbReference>
<comment type="similarity">
    <text evidence="2 13">Belongs to the two pore domain potassium channel (TC 1.A.1.8) family.</text>
</comment>
<dbReference type="Pfam" id="PF07885">
    <property type="entry name" value="Ion_trans_2"/>
    <property type="match status" value="2"/>
</dbReference>
<evidence type="ECO:0000256" key="2">
    <source>
        <dbReference type="ARBA" id="ARBA00006666"/>
    </source>
</evidence>
<dbReference type="GO" id="GO:0005886">
    <property type="term" value="C:plasma membrane"/>
    <property type="evidence" value="ECO:0007669"/>
    <property type="project" value="TreeGrafter"/>
</dbReference>
<dbReference type="AlphaFoldDB" id="A0A2A2KPJ7"/>
<evidence type="ECO:0000256" key="5">
    <source>
        <dbReference type="ARBA" id="ARBA00022692"/>
    </source>
</evidence>
<evidence type="ECO:0000256" key="3">
    <source>
        <dbReference type="ARBA" id="ARBA00022448"/>
    </source>
</evidence>
<keyword evidence="3 12" id="KW-0813">Transport</keyword>
<evidence type="ECO:0000256" key="13">
    <source>
        <dbReference type="RuleBase" id="RU003857"/>
    </source>
</evidence>
<keyword evidence="9 12" id="KW-0406">Ion transport</keyword>
<comment type="caution">
    <text evidence="16">The sequence shown here is derived from an EMBL/GenBank/DDBJ whole genome shotgun (WGS) entry which is preliminary data.</text>
</comment>
<dbReference type="SUPFAM" id="SSF81324">
    <property type="entry name" value="Voltage-gated potassium channels"/>
    <property type="match status" value="2"/>
</dbReference>
<evidence type="ECO:0000256" key="11">
    <source>
        <dbReference type="ARBA" id="ARBA00023303"/>
    </source>
</evidence>
<evidence type="ECO:0000256" key="1">
    <source>
        <dbReference type="ARBA" id="ARBA00004141"/>
    </source>
</evidence>
<organism evidence="16 17">
    <name type="scientific">Diploscapter pachys</name>
    <dbReference type="NCBI Taxonomy" id="2018661"/>
    <lineage>
        <taxon>Eukaryota</taxon>
        <taxon>Metazoa</taxon>
        <taxon>Ecdysozoa</taxon>
        <taxon>Nematoda</taxon>
        <taxon>Chromadorea</taxon>
        <taxon>Rhabditida</taxon>
        <taxon>Rhabditina</taxon>
        <taxon>Rhabditomorpha</taxon>
        <taxon>Rhabditoidea</taxon>
        <taxon>Rhabditidae</taxon>
        <taxon>Diploscapter</taxon>
    </lineage>
</organism>
<dbReference type="PANTHER" id="PTHR11003">
    <property type="entry name" value="POTASSIUM CHANNEL, SUBFAMILY K"/>
    <property type="match status" value="1"/>
</dbReference>
<dbReference type="EMBL" id="LIAE01008038">
    <property type="protein sequence ID" value="PAV75743.1"/>
    <property type="molecule type" value="Genomic_DNA"/>
</dbReference>
<sequence>MQDMNDDKDFVGQSKESKTLIYKSSIKMAIDPKTTRTLLLIMTTFTYLLLGAAVFDWLESGEDAKLREEIAKIQTRMYSKYNFTSTDIELLETIVVKGMSHKAGFQWHFPGALYFATLVITTVGKTILHTNSTLLTRIELPVFTDGRTYRRMGRGANELYVYVYVSGYGHSSPETSEGKLFCMMFALAGIPLGLIMFQSIGERVNTFTAFCLHRVRDYCHRHSKPYLREVTPTHLLVVSLSIGTAIIIAGTYTFHVKENWSLFDAYYHCFITLSTIGFGDFVPLQQAFAPREEPGYYLFTLLFVLVGLAVFSACVNLLVLGFMAPNEDEVTAAHREPTSAIVLERFARLSEFFGEMCSVCFGRKLSDSKQKQKPTKYTLKRPPTQNIEHLLEPELRLSCSDLELSLGDQML</sequence>
<evidence type="ECO:0000256" key="12">
    <source>
        <dbReference type="PIRNR" id="PIRNR038061"/>
    </source>
</evidence>
<accession>A0A2A2KPJ7</accession>
<dbReference type="GO" id="GO:0030322">
    <property type="term" value="P:stabilization of membrane potential"/>
    <property type="evidence" value="ECO:0007669"/>
    <property type="project" value="TreeGrafter"/>
</dbReference>
<evidence type="ECO:0000256" key="6">
    <source>
        <dbReference type="ARBA" id="ARBA00022826"/>
    </source>
</evidence>
<protein>
    <recommendedName>
        <fullName evidence="12">Two pore potassium channel protein sup-9</fullName>
    </recommendedName>
</protein>
<keyword evidence="11 13" id="KW-0407">Ion channel</keyword>
<dbReference type="GO" id="GO:0015271">
    <property type="term" value="F:outward rectifier potassium channel activity"/>
    <property type="evidence" value="ECO:0007669"/>
    <property type="project" value="TreeGrafter"/>
</dbReference>
<dbReference type="InterPro" id="IPR003280">
    <property type="entry name" value="2pore_dom_K_chnl"/>
</dbReference>
<evidence type="ECO:0000256" key="10">
    <source>
        <dbReference type="ARBA" id="ARBA00023136"/>
    </source>
</evidence>
<feature type="transmembrane region" description="Helical" evidence="14">
    <location>
        <begin position="296"/>
        <end position="319"/>
    </location>
</feature>
<evidence type="ECO:0000256" key="9">
    <source>
        <dbReference type="ARBA" id="ARBA00023065"/>
    </source>
</evidence>
<dbReference type="PRINTS" id="PR01095">
    <property type="entry name" value="TASKCHANNEL"/>
</dbReference>
<evidence type="ECO:0000259" key="15">
    <source>
        <dbReference type="Pfam" id="PF07885"/>
    </source>
</evidence>
<keyword evidence="7 12" id="KW-0630">Potassium</keyword>
<dbReference type="PRINTS" id="PR01333">
    <property type="entry name" value="2POREKCHANEL"/>
</dbReference>
<keyword evidence="5 13" id="KW-0812">Transmembrane</keyword>
<dbReference type="GO" id="GO:0022841">
    <property type="term" value="F:potassium ion leak channel activity"/>
    <property type="evidence" value="ECO:0007669"/>
    <property type="project" value="TreeGrafter"/>
</dbReference>
<proteinExistence type="inferred from homology"/>
<name>A0A2A2KPJ7_9BILA</name>
<keyword evidence="6 12" id="KW-0631">Potassium channel</keyword>
<feature type="transmembrane region" description="Helical" evidence="14">
    <location>
        <begin position="235"/>
        <end position="254"/>
    </location>
</feature>
<feature type="domain" description="Potassium channel" evidence="15">
    <location>
        <begin position="244"/>
        <end position="318"/>
    </location>
</feature>